<protein>
    <submittedName>
        <fullName evidence="1">Uncharacterized protein</fullName>
    </submittedName>
</protein>
<dbReference type="Proteomes" id="UP001386955">
    <property type="component" value="Unassembled WGS sequence"/>
</dbReference>
<gene>
    <name evidence="1" type="ORF">VNO78_02045</name>
</gene>
<proteinExistence type="predicted"/>
<evidence type="ECO:0000313" key="2">
    <source>
        <dbReference type="Proteomes" id="UP001386955"/>
    </source>
</evidence>
<reference evidence="1 2" key="1">
    <citation type="submission" date="2024-01" db="EMBL/GenBank/DDBJ databases">
        <title>The genomes of 5 underutilized Papilionoideae crops provide insights into root nodulation and disease resistanc.</title>
        <authorList>
            <person name="Jiang F."/>
        </authorList>
    </citation>
    <scope>NUCLEOTIDE SEQUENCE [LARGE SCALE GENOMIC DNA]</scope>
    <source>
        <strain evidence="1">DUOXIRENSHENG_FW03</strain>
        <tissue evidence="1">Leaves</tissue>
    </source>
</reference>
<name>A0AAN9XUY2_PSOTE</name>
<dbReference type="AlphaFoldDB" id="A0AAN9XUY2"/>
<comment type="caution">
    <text evidence="1">The sequence shown here is derived from an EMBL/GenBank/DDBJ whole genome shotgun (WGS) entry which is preliminary data.</text>
</comment>
<dbReference type="EMBL" id="JAYMYS010000001">
    <property type="protein sequence ID" value="KAK7410868.1"/>
    <property type="molecule type" value="Genomic_DNA"/>
</dbReference>
<organism evidence="1 2">
    <name type="scientific">Psophocarpus tetragonolobus</name>
    <name type="common">Winged bean</name>
    <name type="synonym">Dolichos tetragonolobus</name>
    <dbReference type="NCBI Taxonomy" id="3891"/>
    <lineage>
        <taxon>Eukaryota</taxon>
        <taxon>Viridiplantae</taxon>
        <taxon>Streptophyta</taxon>
        <taxon>Embryophyta</taxon>
        <taxon>Tracheophyta</taxon>
        <taxon>Spermatophyta</taxon>
        <taxon>Magnoliopsida</taxon>
        <taxon>eudicotyledons</taxon>
        <taxon>Gunneridae</taxon>
        <taxon>Pentapetalae</taxon>
        <taxon>rosids</taxon>
        <taxon>fabids</taxon>
        <taxon>Fabales</taxon>
        <taxon>Fabaceae</taxon>
        <taxon>Papilionoideae</taxon>
        <taxon>50 kb inversion clade</taxon>
        <taxon>NPAAA clade</taxon>
        <taxon>indigoferoid/millettioid clade</taxon>
        <taxon>Phaseoleae</taxon>
        <taxon>Psophocarpus</taxon>
    </lineage>
</organism>
<accession>A0AAN9XUY2</accession>
<sequence length="85" mass="9623">MLHLRLNQKEGPSSFPWTPVGKKLPNSFICSWVPWGTALYTKNLVPRRCIMKIICHVANPAACKVGLKLNEPILIRKANQSERVL</sequence>
<keyword evidence="2" id="KW-1185">Reference proteome</keyword>
<evidence type="ECO:0000313" key="1">
    <source>
        <dbReference type="EMBL" id="KAK7410868.1"/>
    </source>
</evidence>